<dbReference type="EMBL" id="CP047020">
    <property type="protein sequence ID" value="QHA07579.1"/>
    <property type="molecule type" value="Genomic_DNA"/>
</dbReference>
<proteinExistence type="predicted"/>
<feature type="chain" id="PRO_5039180897" evidence="1">
    <location>
        <begin position="23"/>
        <end position="177"/>
    </location>
</feature>
<dbReference type="PROSITE" id="PS51257">
    <property type="entry name" value="PROKAR_LIPOPROTEIN"/>
    <property type="match status" value="1"/>
</dbReference>
<keyword evidence="1" id="KW-0732">Signal</keyword>
<dbReference type="RefSeq" id="WP_158926220.1">
    <property type="nucleotide sequence ID" value="NZ_CP047020.1"/>
</dbReference>
<sequence>MRATTRPTTGILAVLVAGLALTACGTTTTTDATADTAVPPCRTASLAWTLTLLGADRGGREAHARLTAVNKGPDTCVFDGYPGLEIHNGKAESVEGAGSGRPAALSVPRKAEVAVDVRYTPGGTSGTGDWCVRRPEAVVRAPHDSRPAVVPVTDAHGKDATIDACGETVSLAPPRRI</sequence>
<evidence type="ECO:0000256" key="1">
    <source>
        <dbReference type="SAM" id="SignalP"/>
    </source>
</evidence>
<gene>
    <name evidence="3" type="ORF">GQF42_33530</name>
</gene>
<dbReference type="InterPro" id="IPR025326">
    <property type="entry name" value="DUF4232"/>
</dbReference>
<accession>A0A6I6NA24</accession>
<protein>
    <submittedName>
        <fullName evidence="3">DUF4232 domain-containing protein</fullName>
    </submittedName>
</protein>
<evidence type="ECO:0000313" key="3">
    <source>
        <dbReference type="EMBL" id="QHA07579.1"/>
    </source>
</evidence>
<feature type="signal peptide" evidence="1">
    <location>
        <begin position="1"/>
        <end position="22"/>
    </location>
</feature>
<dbReference type="Pfam" id="PF14016">
    <property type="entry name" value="DUF4232"/>
    <property type="match status" value="1"/>
</dbReference>
<reference evidence="3 4" key="1">
    <citation type="submission" date="2019-12" db="EMBL/GenBank/DDBJ databases">
        <title>Streptomyces sp. strain T44 isolated from rhizosphere soil of Broussonetia papyrifera.</title>
        <authorList>
            <person name="Mo P."/>
        </authorList>
    </citation>
    <scope>NUCLEOTIDE SEQUENCE [LARGE SCALE GENOMIC DNA]</scope>
    <source>
        <strain evidence="3 4">T44</strain>
    </source>
</reference>
<feature type="domain" description="DUF4232" evidence="2">
    <location>
        <begin position="41"/>
        <end position="158"/>
    </location>
</feature>
<dbReference type="Proteomes" id="UP000436138">
    <property type="component" value="Chromosome"/>
</dbReference>
<organism evidence="3 4">
    <name type="scientific">Streptomyces broussonetiae</name>
    <dbReference type="NCBI Taxonomy" id="2686304"/>
    <lineage>
        <taxon>Bacteria</taxon>
        <taxon>Bacillati</taxon>
        <taxon>Actinomycetota</taxon>
        <taxon>Actinomycetes</taxon>
        <taxon>Kitasatosporales</taxon>
        <taxon>Streptomycetaceae</taxon>
        <taxon>Streptomyces</taxon>
    </lineage>
</organism>
<keyword evidence="4" id="KW-1185">Reference proteome</keyword>
<dbReference type="KEGG" id="sbro:GQF42_33530"/>
<evidence type="ECO:0000313" key="4">
    <source>
        <dbReference type="Proteomes" id="UP000436138"/>
    </source>
</evidence>
<evidence type="ECO:0000259" key="2">
    <source>
        <dbReference type="Pfam" id="PF14016"/>
    </source>
</evidence>
<name>A0A6I6NA24_9ACTN</name>
<dbReference type="AlphaFoldDB" id="A0A6I6NA24"/>